<keyword evidence="3" id="KW-1185">Reference proteome</keyword>
<protein>
    <submittedName>
        <fullName evidence="2">Uncharacterized protein</fullName>
    </submittedName>
</protein>
<evidence type="ECO:0000256" key="1">
    <source>
        <dbReference type="SAM" id="SignalP"/>
    </source>
</evidence>
<feature type="signal peptide" evidence="1">
    <location>
        <begin position="1"/>
        <end position="19"/>
    </location>
</feature>
<evidence type="ECO:0000313" key="2">
    <source>
        <dbReference type="EMBL" id="GAA3731760.1"/>
    </source>
</evidence>
<gene>
    <name evidence="2" type="ORF">GCM10022422_12480</name>
</gene>
<dbReference type="EMBL" id="BAABDT010000002">
    <property type="protein sequence ID" value="GAA3731760.1"/>
    <property type="molecule type" value="Genomic_DNA"/>
</dbReference>
<feature type="chain" id="PRO_5045985103" evidence="1">
    <location>
        <begin position="20"/>
        <end position="137"/>
    </location>
</feature>
<organism evidence="2 3">
    <name type="scientific">Flavobacterium ginsengisoli</name>
    <dbReference type="NCBI Taxonomy" id="871694"/>
    <lineage>
        <taxon>Bacteria</taxon>
        <taxon>Pseudomonadati</taxon>
        <taxon>Bacteroidota</taxon>
        <taxon>Flavobacteriia</taxon>
        <taxon>Flavobacteriales</taxon>
        <taxon>Flavobacteriaceae</taxon>
        <taxon>Flavobacterium</taxon>
    </lineage>
</organism>
<sequence length="137" mass="15273">MKKLSFILFAASLICFSCSNDDSTTQEEDTAKLESLYNDVITYSKVNTESCSNPAEWGFVKMTDSPCSATGGYILYSKKATLSVLEKKIEQYNAHKAYINKKWGFLADTPPCTQHNIPSGVKCVDNKPQLSFENVLH</sequence>
<keyword evidence="1" id="KW-0732">Signal</keyword>
<comment type="caution">
    <text evidence="2">The sequence shown here is derived from an EMBL/GenBank/DDBJ whole genome shotgun (WGS) entry which is preliminary data.</text>
</comment>
<dbReference type="Proteomes" id="UP001501367">
    <property type="component" value="Unassembled WGS sequence"/>
</dbReference>
<reference evidence="3" key="1">
    <citation type="journal article" date="2019" name="Int. J. Syst. Evol. Microbiol.">
        <title>The Global Catalogue of Microorganisms (GCM) 10K type strain sequencing project: providing services to taxonomists for standard genome sequencing and annotation.</title>
        <authorList>
            <consortium name="The Broad Institute Genomics Platform"/>
            <consortium name="The Broad Institute Genome Sequencing Center for Infectious Disease"/>
            <person name="Wu L."/>
            <person name="Ma J."/>
        </authorList>
    </citation>
    <scope>NUCLEOTIDE SEQUENCE [LARGE SCALE GENOMIC DNA]</scope>
    <source>
        <strain evidence="3">JCM 17336</strain>
    </source>
</reference>
<accession>A0ABP7F7D6</accession>
<name>A0ABP7F7D6_9FLAO</name>
<dbReference type="RefSeq" id="WP_198857122.1">
    <property type="nucleotide sequence ID" value="NZ_BAABDT010000002.1"/>
</dbReference>
<proteinExistence type="predicted"/>
<evidence type="ECO:0000313" key="3">
    <source>
        <dbReference type="Proteomes" id="UP001501367"/>
    </source>
</evidence>